<dbReference type="SUPFAM" id="SSF50685">
    <property type="entry name" value="Barwin-like endoglucanases"/>
    <property type="match status" value="1"/>
</dbReference>
<evidence type="ECO:0000313" key="5">
    <source>
        <dbReference type="Proteomes" id="UP000027073"/>
    </source>
</evidence>
<dbReference type="AlphaFoldDB" id="A0A067NAZ8"/>
<dbReference type="InterPro" id="IPR051477">
    <property type="entry name" value="Expansin_CellWall"/>
</dbReference>
<organism evidence="4 5">
    <name type="scientific">Pleurotus ostreatus (strain PC15)</name>
    <name type="common">Oyster mushroom</name>
    <dbReference type="NCBI Taxonomy" id="1137138"/>
    <lineage>
        <taxon>Eukaryota</taxon>
        <taxon>Fungi</taxon>
        <taxon>Dikarya</taxon>
        <taxon>Basidiomycota</taxon>
        <taxon>Agaricomycotina</taxon>
        <taxon>Agaricomycetes</taxon>
        <taxon>Agaricomycetidae</taxon>
        <taxon>Agaricales</taxon>
        <taxon>Pleurotineae</taxon>
        <taxon>Pleurotaceae</taxon>
        <taxon>Pleurotus</taxon>
    </lineage>
</organism>
<dbReference type="CDD" id="cd22191">
    <property type="entry name" value="DPBB_RlpA_EXP_N-like"/>
    <property type="match status" value="1"/>
</dbReference>
<dbReference type="Proteomes" id="UP000027073">
    <property type="component" value="Unassembled WGS sequence"/>
</dbReference>
<dbReference type="STRING" id="1137138.A0A067NAZ8"/>
<evidence type="ECO:0000259" key="3">
    <source>
        <dbReference type="Pfam" id="PF03330"/>
    </source>
</evidence>
<dbReference type="OrthoDB" id="623670at2759"/>
<evidence type="ECO:0000256" key="1">
    <source>
        <dbReference type="ARBA" id="ARBA00022729"/>
    </source>
</evidence>
<dbReference type="HOGENOM" id="CLU_047639_6_1_1"/>
<dbReference type="InterPro" id="IPR036908">
    <property type="entry name" value="RlpA-like_sf"/>
</dbReference>
<proteinExistence type="predicted"/>
<sequence>MFSACRFALVTVFSLSVVFPRWAAAANQGQATWYHTGMGACGAHSNDEDHVVALSSEEFSRSNHCFKHIVIHHQGRAVDATIVDRCEGCSRFALDLSPGAFKMIAPLDAGTAEVTWEYV</sequence>
<dbReference type="InterPro" id="IPR009009">
    <property type="entry name" value="RlpA-like_DPBB"/>
</dbReference>
<evidence type="ECO:0000313" key="4">
    <source>
        <dbReference type="EMBL" id="KDQ25019.1"/>
    </source>
</evidence>
<dbReference type="Pfam" id="PF03330">
    <property type="entry name" value="DPBB_1"/>
    <property type="match status" value="1"/>
</dbReference>
<dbReference type="InParanoid" id="A0A067NAZ8"/>
<accession>A0A067NAZ8</accession>
<dbReference type="EMBL" id="KL198011">
    <property type="protein sequence ID" value="KDQ25019.1"/>
    <property type="molecule type" value="Genomic_DNA"/>
</dbReference>
<dbReference type="PANTHER" id="PTHR31836">
    <property type="match status" value="1"/>
</dbReference>
<dbReference type="Gene3D" id="2.40.40.10">
    <property type="entry name" value="RlpA-like domain"/>
    <property type="match status" value="1"/>
</dbReference>
<reference evidence="5" key="1">
    <citation type="journal article" date="2014" name="Proc. Natl. Acad. Sci. U.S.A.">
        <title>Extensive sampling of basidiomycete genomes demonstrates inadequacy of the white-rot/brown-rot paradigm for wood decay fungi.</title>
        <authorList>
            <person name="Riley R."/>
            <person name="Salamov A.A."/>
            <person name="Brown D.W."/>
            <person name="Nagy L.G."/>
            <person name="Floudas D."/>
            <person name="Held B.W."/>
            <person name="Levasseur A."/>
            <person name="Lombard V."/>
            <person name="Morin E."/>
            <person name="Otillar R."/>
            <person name="Lindquist E.A."/>
            <person name="Sun H."/>
            <person name="LaButti K.M."/>
            <person name="Schmutz J."/>
            <person name="Jabbour D."/>
            <person name="Luo H."/>
            <person name="Baker S.E."/>
            <person name="Pisabarro A.G."/>
            <person name="Walton J.D."/>
            <person name="Blanchette R.A."/>
            <person name="Henrissat B."/>
            <person name="Martin F."/>
            <person name="Cullen D."/>
            <person name="Hibbett D.S."/>
            <person name="Grigoriev I.V."/>
        </authorList>
    </citation>
    <scope>NUCLEOTIDE SEQUENCE [LARGE SCALE GENOMIC DNA]</scope>
    <source>
        <strain evidence="5">PC15</strain>
    </source>
</reference>
<dbReference type="PANTHER" id="PTHR31836:SF28">
    <property type="entry name" value="SRCR DOMAIN-CONTAINING PROTEIN-RELATED"/>
    <property type="match status" value="1"/>
</dbReference>
<feature type="signal peptide" evidence="2">
    <location>
        <begin position="1"/>
        <end position="25"/>
    </location>
</feature>
<feature type="domain" description="RlpA-like protein double-psi beta-barrel" evidence="3">
    <location>
        <begin position="28"/>
        <end position="115"/>
    </location>
</feature>
<keyword evidence="1 2" id="KW-0732">Signal</keyword>
<dbReference type="VEuPathDB" id="FungiDB:PLEOSDRAFT_1107937"/>
<protein>
    <submittedName>
        <fullName evidence="4">Plant-expansin-like protein</fullName>
    </submittedName>
</protein>
<feature type="chain" id="PRO_5001646428" evidence="2">
    <location>
        <begin position="26"/>
        <end position="119"/>
    </location>
</feature>
<evidence type="ECO:0000256" key="2">
    <source>
        <dbReference type="SAM" id="SignalP"/>
    </source>
</evidence>
<name>A0A067NAZ8_PLEO1</name>
<gene>
    <name evidence="4" type="ORF">PLEOSDRAFT_1107937</name>
</gene>